<evidence type="ECO:0000313" key="3">
    <source>
        <dbReference type="EMBL" id="MBT1444155.1"/>
    </source>
</evidence>
<accession>A0ABS5V2J2</accession>
<dbReference type="InterPro" id="IPR011006">
    <property type="entry name" value="CheY-like_superfamily"/>
</dbReference>
<comment type="caution">
    <text evidence="3">The sequence shown here is derived from an EMBL/GenBank/DDBJ whole genome shotgun (WGS) entry which is preliminary data.</text>
</comment>
<dbReference type="Proteomes" id="UP001195903">
    <property type="component" value="Unassembled WGS sequence"/>
</dbReference>
<evidence type="ECO:0000313" key="4">
    <source>
        <dbReference type="Proteomes" id="UP001195903"/>
    </source>
</evidence>
<gene>
    <name evidence="3" type="ORF">KJI95_06400</name>
</gene>
<dbReference type="CDD" id="cd17557">
    <property type="entry name" value="REC_Rcp-like"/>
    <property type="match status" value="1"/>
</dbReference>
<dbReference type="SMART" id="SM00448">
    <property type="entry name" value="REC"/>
    <property type="match status" value="1"/>
</dbReference>
<dbReference type="RefSeq" id="WP_214506357.1">
    <property type="nucleotide sequence ID" value="NZ_JAHEPS010000002.1"/>
</dbReference>
<evidence type="ECO:0000259" key="2">
    <source>
        <dbReference type="PROSITE" id="PS50110"/>
    </source>
</evidence>
<sequence length="142" mass="16238">MNEESYPEVVLFLIDDDEVDYMAVKRAMAQMRLINPLIRARDGQSALEMLKSGEVKGAFVILLDLNMPRMNGLEFLDVLRSDPQLSSSVVFVLTTSRSDEDKVAAYRFNVAGYLVKNNIREEFSNIINMLDGYWRVVELPQI</sequence>
<dbReference type="Pfam" id="PF00072">
    <property type="entry name" value="Response_reg"/>
    <property type="match status" value="1"/>
</dbReference>
<evidence type="ECO:0000256" key="1">
    <source>
        <dbReference type="PROSITE-ProRule" id="PRU00169"/>
    </source>
</evidence>
<proteinExistence type="predicted"/>
<keyword evidence="4" id="KW-1185">Reference proteome</keyword>
<feature type="domain" description="Response regulatory" evidence="2">
    <location>
        <begin position="10"/>
        <end position="131"/>
    </location>
</feature>
<dbReference type="InterPro" id="IPR001789">
    <property type="entry name" value="Sig_transdc_resp-reg_receiver"/>
</dbReference>
<dbReference type="InterPro" id="IPR052893">
    <property type="entry name" value="TCS_response_regulator"/>
</dbReference>
<dbReference type="PROSITE" id="PS50110">
    <property type="entry name" value="RESPONSE_REGULATORY"/>
    <property type="match status" value="1"/>
</dbReference>
<dbReference type="PANTHER" id="PTHR44520">
    <property type="entry name" value="RESPONSE REGULATOR RCP1-RELATED"/>
    <property type="match status" value="1"/>
</dbReference>
<dbReference type="PANTHER" id="PTHR44520:SF2">
    <property type="entry name" value="RESPONSE REGULATOR RCP1"/>
    <property type="match status" value="1"/>
</dbReference>
<dbReference type="Gene3D" id="3.40.50.2300">
    <property type="match status" value="1"/>
</dbReference>
<organism evidence="3 4">
    <name type="scientific">Shewanella jiangmenensis</name>
    <dbReference type="NCBI Taxonomy" id="2837387"/>
    <lineage>
        <taxon>Bacteria</taxon>
        <taxon>Pseudomonadati</taxon>
        <taxon>Pseudomonadota</taxon>
        <taxon>Gammaproteobacteria</taxon>
        <taxon>Alteromonadales</taxon>
        <taxon>Shewanellaceae</taxon>
        <taxon>Shewanella</taxon>
    </lineage>
</organism>
<feature type="modified residue" description="4-aspartylphosphate" evidence="1">
    <location>
        <position position="64"/>
    </location>
</feature>
<protein>
    <submittedName>
        <fullName evidence="3">Response regulator</fullName>
    </submittedName>
</protein>
<reference evidence="3 4" key="1">
    <citation type="submission" date="2021-05" db="EMBL/GenBank/DDBJ databases">
        <title>Shewanella sp. JM162201.</title>
        <authorList>
            <person name="Xu S."/>
            <person name="Li A."/>
        </authorList>
    </citation>
    <scope>NUCLEOTIDE SEQUENCE [LARGE SCALE GENOMIC DNA]</scope>
    <source>
        <strain evidence="3 4">JM162201</strain>
    </source>
</reference>
<name>A0ABS5V2J2_9GAMM</name>
<dbReference type="EMBL" id="JAHEPS010000002">
    <property type="protein sequence ID" value="MBT1444155.1"/>
    <property type="molecule type" value="Genomic_DNA"/>
</dbReference>
<keyword evidence="1" id="KW-0597">Phosphoprotein</keyword>
<dbReference type="SUPFAM" id="SSF52172">
    <property type="entry name" value="CheY-like"/>
    <property type="match status" value="1"/>
</dbReference>